<evidence type="ECO:0000256" key="1">
    <source>
        <dbReference type="SAM" id="MobiDB-lite"/>
    </source>
</evidence>
<dbReference type="RefSeq" id="WP_143526229.1">
    <property type="nucleotide sequence ID" value="NZ_FTOQ01000011.1"/>
</dbReference>
<accession>A0A1N7NYJ7</accession>
<sequence>MTERIPFSAISSISGTDSDGIHLLWGLPGYAPASLRGFSIQRRDARDRQERFTCHDLNPVELNILHATHRLSVPVAEIGYRQTQCPTGPRSVPDEPSADMPDGRICAEFRKDPPGLVRDRIERAGFRFDPDGSSTNRLEIAGVDAGQGLLFEEEFTFDLDAPAGLIELDIWASGDAVWIAAISDAGETVFSDTRPLPREARFSLSILAENIVQVRLSVEGGKAVILRVCRSDPGKRATVFETLAGRRLKNPVTLDDVTYSSFDRQGQALARNAIAPLGAVRGLAVAQRMAIDLPPGARGVALRILHTSRSPKLRGLDAAGRELFSSVSRIPTNTPTTLTFTQTGLARIEITAPQAETILLETCIIGAGALALPRLASPERFAFVGAPDALTAVTSVAAIRGVPQGCARYDIDLRRLVPAARISVGAAGALLITFSEGKAVHSRILTDPGGLQNAEVRLDGAGLDRVVLYLGAPANSLRICSVDFADRKAEEAEWSGVPFIVRNLQMPFRRIDPALSNLADERNRAEPRLIDPETFEPNRFEEVSGYANAVAQAAHDWPGTLATVRTRSDPQEDHVEVSAWPFLMSLSTDAGWRRMLALGHLDKDGLVEGNRYDYRITAEFRRADIDETIYSFHTVPTGLKVPGAFALDDLECSLLGRGEVVWRSDAPGGAVEPGRRGLRFRPLIPHLPTLRMTLPVPADRIALEFAPGEMQNVEIITDSDAADAAGQPRTKRQNLGASRRIDLEFDFPIDSFMLTGSAVLYAVRLPRYAKGIDPEEAVLRSSTLSGIRFEAGTPTAAPSALGTVNLQTAPVVTDTNLGSRDAPQDLGFRLHWPAPPPAGGIEALWPADLAAAPPTEALFYWIERRELGGADWKRLSDDEGPIRFFRSSGVQTDPPQVHWGADLLALFPASSAPVPPVDPLVSASDVLTAPQQPGPAPGTLFQYRVQSVDVIGRTSSPRTGSVVRLEKRRPPPMPAGPVMASPLNTEQEARGVTVRVIQAGEPGLSDGDLVLLGPSSNIVVIEWGWHDNQRSEDPWVTEFRIYWEPKPFDLVNGNITGPHAMSGGQILVPVQFDRSVPVDFMKNRRLRMGDTTYKVVSHPAGSTVTMRLNPSPTRPGARPQPGPFRFRPMLDGSELRPSRWQERVAIVPLTAETRYRHVIRDRLTFSEANPIQRIWAGVTAADNQSYIPDERISGPLSGRSGNESSVAAVSADARRYGRPAFTPPPLLPAAPVILTSEPIRGEVAHVLDLAADIAAGAITPGDLVVVERLNLVEITARLTATATGATLSAPDGSARAYTPAAPADQAELTGQLAKGPPGRVAGKFLRDILGQFETDFDTLWERTTPQPVPFGALNITLPSDAARYVFRVRRADATGRVSARGAVTDHIYRVPDLRPPSTPEIRFVASAGAMAQTRARLTDRFDIDAVAFFVLATPVGADFGPATRTPPQVLRVPNLQGQYPDAGIRLRLATGRILNPIKATRAQSVTDGPEREFSADLPVGLDAQGAVWAVALNRDGAPSRPGGPVLVLGDPAPLSVPTLVVTANGAEDLLSWSDAPAATEIAFERSTDAGATWTRVTGWRRPGAGTLSVDAGGGGARTYRIVLRSARTTADGTAVSPS</sequence>
<proteinExistence type="predicted"/>
<feature type="compositionally biased region" description="Polar residues" evidence="1">
    <location>
        <begin position="1102"/>
        <end position="1111"/>
    </location>
</feature>
<gene>
    <name evidence="2" type="ORF">SAMN05421759_11134</name>
</gene>
<reference evidence="3" key="1">
    <citation type="submission" date="2017-01" db="EMBL/GenBank/DDBJ databases">
        <authorList>
            <person name="Varghese N."/>
            <person name="Submissions S."/>
        </authorList>
    </citation>
    <scope>NUCLEOTIDE SEQUENCE [LARGE SCALE GENOMIC DNA]</scope>
    <source>
        <strain evidence="3">DSM 29430</strain>
    </source>
</reference>
<feature type="region of interest" description="Disordered" evidence="1">
    <location>
        <begin position="955"/>
        <end position="981"/>
    </location>
</feature>
<evidence type="ECO:0000313" key="2">
    <source>
        <dbReference type="EMBL" id="SIT03394.1"/>
    </source>
</evidence>
<dbReference type="Proteomes" id="UP000186684">
    <property type="component" value="Unassembled WGS sequence"/>
</dbReference>
<evidence type="ECO:0000313" key="3">
    <source>
        <dbReference type="Proteomes" id="UP000186684"/>
    </source>
</evidence>
<keyword evidence="3" id="KW-1185">Reference proteome</keyword>
<organism evidence="2 3">
    <name type="scientific">Roseivivax lentus</name>
    <dbReference type="NCBI Taxonomy" id="633194"/>
    <lineage>
        <taxon>Bacteria</taxon>
        <taxon>Pseudomonadati</taxon>
        <taxon>Pseudomonadota</taxon>
        <taxon>Alphaproteobacteria</taxon>
        <taxon>Rhodobacterales</taxon>
        <taxon>Roseobacteraceae</taxon>
        <taxon>Roseivivax</taxon>
    </lineage>
</organism>
<protein>
    <submittedName>
        <fullName evidence="2">Uncharacterized protein</fullName>
    </submittedName>
</protein>
<feature type="region of interest" description="Disordered" evidence="1">
    <location>
        <begin position="1102"/>
        <end position="1123"/>
    </location>
</feature>
<dbReference type="EMBL" id="FTOQ01000011">
    <property type="protein sequence ID" value="SIT03394.1"/>
    <property type="molecule type" value="Genomic_DNA"/>
</dbReference>
<dbReference type="OrthoDB" id="9807274at2"/>
<name>A0A1N7NYJ7_9RHOB</name>
<dbReference type="STRING" id="633194.SAMN05421759_11134"/>